<proteinExistence type="predicted"/>
<sequence>MFYLLGLLLLVALIIWRYQTSQMKKRAYFQRIDAYEHKRQEDILNRAKLMAAEQKAHAQHTSNSYIQSAAFKKTA</sequence>
<gene>
    <name evidence="1" type="ORF">UAU_02359</name>
</gene>
<dbReference type="RefSeq" id="WP_010757349.1">
    <property type="nucleotide sequence ID" value="NZ_ASWD01000001.1"/>
</dbReference>
<dbReference type="AlphaFoldDB" id="R2QEJ1"/>
<dbReference type="HOGENOM" id="CLU_2665448_0_0_9"/>
<protein>
    <submittedName>
        <fullName evidence="1">Uncharacterized protein</fullName>
    </submittedName>
</protein>
<comment type="caution">
    <text evidence="1">The sequence shown here is derived from an EMBL/GenBank/DDBJ whole genome shotgun (WGS) entry which is preliminary data.</text>
</comment>
<dbReference type="Proteomes" id="UP000013782">
    <property type="component" value="Unassembled WGS sequence"/>
</dbReference>
<accession>R2QEJ1</accession>
<keyword evidence="2" id="KW-1185">Reference proteome</keyword>
<reference evidence="1 2" key="1">
    <citation type="submission" date="2013-02" db="EMBL/GenBank/DDBJ databases">
        <title>The Genome Sequence of Enterococcus pallens BAA-351.</title>
        <authorList>
            <consortium name="The Broad Institute Genome Sequencing Platform"/>
            <consortium name="The Broad Institute Genome Sequencing Center for Infectious Disease"/>
            <person name="Earl A.M."/>
            <person name="Gilmore M.S."/>
            <person name="Lebreton F."/>
            <person name="Walker B."/>
            <person name="Young S.K."/>
            <person name="Zeng Q."/>
            <person name="Gargeya S."/>
            <person name="Fitzgerald M."/>
            <person name="Haas B."/>
            <person name="Abouelleil A."/>
            <person name="Alvarado L."/>
            <person name="Arachchi H.M."/>
            <person name="Berlin A.M."/>
            <person name="Chapman S.B."/>
            <person name="Dewar J."/>
            <person name="Goldberg J."/>
            <person name="Griggs A."/>
            <person name="Gujja S."/>
            <person name="Hansen M."/>
            <person name="Howarth C."/>
            <person name="Imamovic A."/>
            <person name="Larimer J."/>
            <person name="McCowan C."/>
            <person name="Murphy C."/>
            <person name="Neiman D."/>
            <person name="Pearson M."/>
            <person name="Priest M."/>
            <person name="Roberts A."/>
            <person name="Saif S."/>
            <person name="Shea T."/>
            <person name="Sisk P."/>
            <person name="Sykes S."/>
            <person name="Wortman J."/>
            <person name="Nusbaum C."/>
            <person name="Birren B."/>
        </authorList>
    </citation>
    <scope>NUCLEOTIDE SEQUENCE [LARGE SCALE GENOMIC DNA]</scope>
    <source>
        <strain evidence="1 2">ATCC BAA-351</strain>
    </source>
</reference>
<organism evidence="1 2">
    <name type="scientific">Enterococcus pallens ATCC BAA-351</name>
    <dbReference type="NCBI Taxonomy" id="1158607"/>
    <lineage>
        <taxon>Bacteria</taxon>
        <taxon>Bacillati</taxon>
        <taxon>Bacillota</taxon>
        <taxon>Bacilli</taxon>
        <taxon>Lactobacillales</taxon>
        <taxon>Enterococcaceae</taxon>
        <taxon>Enterococcus</taxon>
    </lineage>
</organism>
<evidence type="ECO:0000313" key="2">
    <source>
        <dbReference type="Proteomes" id="UP000013782"/>
    </source>
</evidence>
<name>R2QEJ1_9ENTE</name>
<dbReference type="PATRIC" id="fig|1158607.3.peg.2335"/>
<dbReference type="STRING" id="160454.RV10_GL001393"/>
<dbReference type="EMBL" id="AJAQ01000016">
    <property type="protein sequence ID" value="EOH93663.1"/>
    <property type="molecule type" value="Genomic_DNA"/>
</dbReference>
<evidence type="ECO:0000313" key="1">
    <source>
        <dbReference type="EMBL" id="EOH93663.1"/>
    </source>
</evidence>